<accession>A0A167FRE1</accession>
<dbReference type="GeneID" id="30035238"/>
<gene>
    <name evidence="6" type="primary">MCH5</name>
    <name evidence="6" type="ORF">AWJ20_3238</name>
</gene>
<feature type="transmembrane region" description="Helical" evidence="4">
    <location>
        <begin position="160"/>
        <end position="179"/>
    </location>
</feature>
<feature type="transmembrane region" description="Helical" evidence="4">
    <location>
        <begin position="355"/>
        <end position="380"/>
    </location>
</feature>
<dbReference type="GO" id="GO:0016020">
    <property type="term" value="C:membrane"/>
    <property type="evidence" value="ECO:0007669"/>
    <property type="project" value="UniProtKB-SubCell"/>
</dbReference>
<dbReference type="PANTHER" id="PTHR11360">
    <property type="entry name" value="MONOCARBOXYLATE TRANSPORTER"/>
    <property type="match status" value="1"/>
</dbReference>
<dbReference type="InterPro" id="IPR011701">
    <property type="entry name" value="MFS"/>
</dbReference>
<dbReference type="Pfam" id="PF07690">
    <property type="entry name" value="MFS_1"/>
    <property type="match status" value="1"/>
</dbReference>
<dbReference type="InterPro" id="IPR020846">
    <property type="entry name" value="MFS_dom"/>
</dbReference>
<feature type="transmembrane region" description="Helical" evidence="4">
    <location>
        <begin position="299"/>
        <end position="317"/>
    </location>
</feature>
<feature type="transmembrane region" description="Helical" evidence="4">
    <location>
        <begin position="104"/>
        <end position="122"/>
    </location>
</feature>
<dbReference type="InterPro" id="IPR036259">
    <property type="entry name" value="MFS_trans_sf"/>
</dbReference>
<keyword evidence="4" id="KW-0472">Membrane</keyword>
<dbReference type="EMBL" id="CP014503">
    <property type="protein sequence ID" value="ANB15604.1"/>
    <property type="molecule type" value="Genomic_DNA"/>
</dbReference>
<protein>
    <submittedName>
        <fullName evidence="6">Mch5p</fullName>
    </submittedName>
</protein>
<proteinExistence type="inferred from homology"/>
<dbReference type="Proteomes" id="UP000189580">
    <property type="component" value="Chromosome b"/>
</dbReference>
<dbReference type="KEGG" id="slb:AWJ20_3238"/>
<feature type="transmembrane region" description="Helical" evidence="4">
    <location>
        <begin position="264"/>
        <end position="287"/>
    </location>
</feature>
<evidence type="ECO:0000256" key="4">
    <source>
        <dbReference type="SAM" id="Phobius"/>
    </source>
</evidence>
<feature type="transmembrane region" description="Helical" evidence="4">
    <location>
        <begin position="68"/>
        <end position="92"/>
    </location>
</feature>
<name>A0A167FRE1_9ASCO</name>
<evidence type="ECO:0000313" key="6">
    <source>
        <dbReference type="EMBL" id="ANB15604.1"/>
    </source>
</evidence>
<evidence type="ECO:0000313" key="7">
    <source>
        <dbReference type="Proteomes" id="UP000189580"/>
    </source>
</evidence>
<reference evidence="6 7" key="1">
    <citation type="submission" date="2016-02" db="EMBL/GenBank/DDBJ databases">
        <title>Complete genome sequence and transcriptome regulation of the pentose utilising yeast Sugiyamaella lignohabitans.</title>
        <authorList>
            <person name="Bellasio M."/>
            <person name="Peymann A."/>
            <person name="Valli M."/>
            <person name="Sipitzky M."/>
            <person name="Graf A."/>
            <person name="Sauer M."/>
            <person name="Marx H."/>
            <person name="Mattanovich D."/>
        </authorList>
    </citation>
    <scope>NUCLEOTIDE SEQUENCE [LARGE SCALE GENOMIC DNA]</scope>
    <source>
        <strain evidence="6 7">CBS 10342</strain>
    </source>
</reference>
<feature type="region of interest" description="Disordered" evidence="3">
    <location>
        <begin position="18"/>
        <end position="55"/>
    </location>
</feature>
<dbReference type="GO" id="GO:0022857">
    <property type="term" value="F:transmembrane transporter activity"/>
    <property type="evidence" value="ECO:0007669"/>
    <property type="project" value="InterPro"/>
</dbReference>
<organism evidence="6 7">
    <name type="scientific">Sugiyamaella lignohabitans</name>
    <dbReference type="NCBI Taxonomy" id="796027"/>
    <lineage>
        <taxon>Eukaryota</taxon>
        <taxon>Fungi</taxon>
        <taxon>Dikarya</taxon>
        <taxon>Ascomycota</taxon>
        <taxon>Saccharomycotina</taxon>
        <taxon>Dipodascomycetes</taxon>
        <taxon>Dipodascales</taxon>
        <taxon>Trichomonascaceae</taxon>
        <taxon>Sugiyamaella</taxon>
    </lineage>
</organism>
<keyword evidence="4" id="KW-1133">Transmembrane helix</keyword>
<feature type="transmembrane region" description="Helical" evidence="4">
    <location>
        <begin position="223"/>
        <end position="243"/>
    </location>
</feature>
<dbReference type="InterPro" id="IPR050327">
    <property type="entry name" value="Proton-linked_MCT"/>
</dbReference>
<feature type="transmembrane region" description="Helical" evidence="4">
    <location>
        <begin position="134"/>
        <end position="154"/>
    </location>
</feature>
<dbReference type="Gene3D" id="1.20.1250.20">
    <property type="entry name" value="MFS general substrate transporter like domains"/>
    <property type="match status" value="2"/>
</dbReference>
<keyword evidence="4" id="KW-0812">Transmembrane</keyword>
<feature type="transmembrane region" description="Helical" evidence="4">
    <location>
        <begin position="392"/>
        <end position="413"/>
    </location>
</feature>
<feature type="domain" description="Major facilitator superfamily (MFS) profile" evidence="5">
    <location>
        <begin position="63"/>
        <end position="442"/>
    </location>
</feature>
<comment type="similarity">
    <text evidence="2">Belongs to the major facilitator superfamily. Monocarboxylate porter (TC 2.A.1.13) family.</text>
</comment>
<keyword evidence="7" id="KW-1185">Reference proteome</keyword>
<comment type="subcellular location">
    <subcellularLocation>
        <location evidence="1">Membrane</location>
        <topology evidence="1">Multi-pass membrane protein</topology>
    </subcellularLocation>
</comment>
<evidence type="ECO:0000256" key="3">
    <source>
        <dbReference type="SAM" id="MobiDB-lite"/>
    </source>
</evidence>
<dbReference type="RefSeq" id="XP_018738081.1">
    <property type="nucleotide sequence ID" value="XM_018880243.1"/>
</dbReference>
<feature type="transmembrane region" description="Helical" evidence="4">
    <location>
        <begin position="329"/>
        <end position="349"/>
    </location>
</feature>
<evidence type="ECO:0000256" key="1">
    <source>
        <dbReference type="ARBA" id="ARBA00004141"/>
    </source>
</evidence>
<feature type="transmembrane region" description="Helical" evidence="4">
    <location>
        <begin position="191"/>
        <end position="211"/>
    </location>
</feature>
<dbReference type="PANTHER" id="PTHR11360:SF234">
    <property type="entry name" value="MFS-TYPE TRANSPORTER DBAD-RELATED"/>
    <property type="match status" value="1"/>
</dbReference>
<evidence type="ECO:0000259" key="5">
    <source>
        <dbReference type="PROSITE" id="PS50850"/>
    </source>
</evidence>
<sequence>MQDSLSVSSPVIGENSYIMSKSSEAEDTAPVSTDLEKLSSPDTSIPKGPADGPSPLPPNGGVMAWLQVLGGFFALFNSWGIVNAFGSFQAYYSTVLLSNESQSAISWIGSIQGFIIVASGLFTGRLVDAGYARYMTIVGVFLVVFGFMMTSLSYSYYQVLLAQGIAVGIGANLLFISVLSVVPQYFTTRRAAALGLVVSGSSLGGVLYPIIVERLLIEVGYPWTCRIVGFIALATGSVTCLVMKPRIPARKSGPLIDVPSLTDAPFIVFSIGNFFGYISMFIPLFFIPSFTIYKGHSEATGIYMSSVINAASVFGRTVPNFVADKIGPFNTLIPAVGCVVIITFCWIAVESLGGIIAFCIFYGFFSGVFISLAAPCMVSLTKNLNILGTRIGMSFFITSFGLLCSGPVAGALLDRKNGAYLYAQIYCGIASILSFSCYMIARYLLRGTQVKVKV</sequence>
<feature type="transmembrane region" description="Helical" evidence="4">
    <location>
        <begin position="419"/>
        <end position="441"/>
    </location>
</feature>
<evidence type="ECO:0000256" key="2">
    <source>
        <dbReference type="ARBA" id="ARBA00006727"/>
    </source>
</evidence>
<dbReference type="PROSITE" id="PS50850">
    <property type="entry name" value="MFS"/>
    <property type="match status" value="1"/>
</dbReference>
<dbReference type="SUPFAM" id="SSF103473">
    <property type="entry name" value="MFS general substrate transporter"/>
    <property type="match status" value="1"/>
</dbReference>
<dbReference type="OrthoDB" id="6509908at2759"/>
<dbReference type="AlphaFoldDB" id="A0A167FRE1"/>